<evidence type="ECO:0000313" key="2">
    <source>
        <dbReference type="EMBL" id="PON90628.1"/>
    </source>
</evidence>
<proteinExistence type="predicted"/>
<dbReference type="Proteomes" id="UP000237000">
    <property type="component" value="Unassembled WGS sequence"/>
</dbReference>
<dbReference type="OrthoDB" id="10406295at2759"/>
<dbReference type="EMBL" id="JXTC01000081">
    <property type="protein sequence ID" value="PON90628.1"/>
    <property type="molecule type" value="Genomic_DNA"/>
</dbReference>
<dbReference type="InParanoid" id="A0A2P5EYL2"/>
<sequence length="86" mass="9265">MKNFIKKKSNESERNGSAYSLDKVKADDGYVSESTVEESTDRTGGVEGLGAHRAAATGHANSMATCETVRGRAEAKAEMRVQWLGE</sequence>
<feature type="region of interest" description="Disordered" evidence="1">
    <location>
        <begin position="1"/>
        <end position="20"/>
    </location>
</feature>
<gene>
    <name evidence="2" type="ORF">TorRG33x02_134850</name>
</gene>
<name>A0A2P5EYL2_TREOI</name>
<evidence type="ECO:0000313" key="3">
    <source>
        <dbReference type="Proteomes" id="UP000237000"/>
    </source>
</evidence>
<accession>A0A2P5EYL2</accession>
<feature type="non-terminal residue" evidence="2">
    <location>
        <position position="86"/>
    </location>
</feature>
<comment type="caution">
    <text evidence="2">The sequence shown here is derived from an EMBL/GenBank/DDBJ whole genome shotgun (WGS) entry which is preliminary data.</text>
</comment>
<dbReference type="AlphaFoldDB" id="A0A2P5EYL2"/>
<organism evidence="2 3">
    <name type="scientific">Trema orientale</name>
    <name type="common">Charcoal tree</name>
    <name type="synonym">Celtis orientalis</name>
    <dbReference type="NCBI Taxonomy" id="63057"/>
    <lineage>
        <taxon>Eukaryota</taxon>
        <taxon>Viridiplantae</taxon>
        <taxon>Streptophyta</taxon>
        <taxon>Embryophyta</taxon>
        <taxon>Tracheophyta</taxon>
        <taxon>Spermatophyta</taxon>
        <taxon>Magnoliopsida</taxon>
        <taxon>eudicotyledons</taxon>
        <taxon>Gunneridae</taxon>
        <taxon>Pentapetalae</taxon>
        <taxon>rosids</taxon>
        <taxon>fabids</taxon>
        <taxon>Rosales</taxon>
        <taxon>Cannabaceae</taxon>
        <taxon>Trema</taxon>
    </lineage>
</organism>
<reference evidence="3" key="1">
    <citation type="submission" date="2016-06" db="EMBL/GenBank/DDBJ databases">
        <title>Parallel loss of symbiosis genes in relatives of nitrogen-fixing non-legume Parasponia.</title>
        <authorList>
            <person name="Van Velzen R."/>
            <person name="Holmer R."/>
            <person name="Bu F."/>
            <person name="Rutten L."/>
            <person name="Van Zeijl A."/>
            <person name="Liu W."/>
            <person name="Santuari L."/>
            <person name="Cao Q."/>
            <person name="Sharma T."/>
            <person name="Shen D."/>
            <person name="Roswanjaya Y."/>
            <person name="Wardhani T."/>
            <person name="Kalhor M.S."/>
            <person name="Jansen J."/>
            <person name="Van den Hoogen J."/>
            <person name="Gungor B."/>
            <person name="Hartog M."/>
            <person name="Hontelez J."/>
            <person name="Verver J."/>
            <person name="Yang W.-C."/>
            <person name="Schijlen E."/>
            <person name="Repin R."/>
            <person name="Schilthuizen M."/>
            <person name="Schranz E."/>
            <person name="Heidstra R."/>
            <person name="Miyata K."/>
            <person name="Fedorova E."/>
            <person name="Kohlen W."/>
            <person name="Bisseling T."/>
            <person name="Smit S."/>
            <person name="Geurts R."/>
        </authorList>
    </citation>
    <scope>NUCLEOTIDE SEQUENCE [LARGE SCALE GENOMIC DNA]</scope>
    <source>
        <strain evidence="3">cv. RG33-2</strain>
    </source>
</reference>
<keyword evidence="3" id="KW-1185">Reference proteome</keyword>
<evidence type="ECO:0000256" key="1">
    <source>
        <dbReference type="SAM" id="MobiDB-lite"/>
    </source>
</evidence>
<protein>
    <submittedName>
        <fullName evidence="2">Uncharacterized protein</fullName>
    </submittedName>
</protein>